<dbReference type="Proteomes" id="UP000799750">
    <property type="component" value="Unassembled WGS sequence"/>
</dbReference>
<dbReference type="SUPFAM" id="SSF54160">
    <property type="entry name" value="Chromo domain-like"/>
    <property type="match status" value="1"/>
</dbReference>
<dbReference type="EMBL" id="MU004184">
    <property type="protein sequence ID" value="KAF2499873.1"/>
    <property type="molecule type" value="Genomic_DNA"/>
</dbReference>
<feature type="compositionally biased region" description="Basic and acidic residues" evidence="2">
    <location>
        <begin position="404"/>
        <end position="415"/>
    </location>
</feature>
<evidence type="ECO:0000256" key="1">
    <source>
        <dbReference type="ARBA" id="ARBA00011353"/>
    </source>
</evidence>
<feature type="region of interest" description="Disordered" evidence="2">
    <location>
        <begin position="1052"/>
        <end position="1143"/>
    </location>
</feature>
<feature type="compositionally biased region" description="Polar residues" evidence="2">
    <location>
        <begin position="108"/>
        <end position="129"/>
    </location>
</feature>
<comment type="subunit">
    <text evidence="1">Component of the NuA4 histone acetyltransferase complex.</text>
</comment>
<dbReference type="GO" id="GO:0006338">
    <property type="term" value="P:chromatin remodeling"/>
    <property type="evidence" value="ECO:0007669"/>
    <property type="project" value="UniProtKB-ARBA"/>
</dbReference>
<feature type="compositionally biased region" description="Basic and acidic residues" evidence="2">
    <location>
        <begin position="1112"/>
        <end position="1121"/>
    </location>
</feature>
<dbReference type="InterPro" id="IPR000953">
    <property type="entry name" value="Chromo/chromo_shadow_dom"/>
</dbReference>
<organism evidence="4 5">
    <name type="scientific">Lophium mytilinum</name>
    <dbReference type="NCBI Taxonomy" id="390894"/>
    <lineage>
        <taxon>Eukaryota</taxon>
        <taxon>Fungi</taxon>
        <taxon>Dikarya</taxon>
        <taxon>Ascomycota</taxon>
        <taxon>Pezizomycotina</taxon>
        <taxon>Dothideomycetes</taxon>
        <taxon>Pleosporomycetidae</taxon>
        <taxon>Mytilinidiales</taxon>
        <taxon>Mytilinidiaceae</taxon>
        <taxon>Lophium</taxon>
    </lineage>
</organism>
<feature type="compositionally biased region" description="Basic and acidic residues" evidence="2">
    <location>
        <begin position="448"/>
        <end position="463"/>
    </location>
</feature>
<gene>
    <name evidence="4" type="ORF">BU16DRAFT_536157</name>
</gene>
<feature type="region of interest" description="Disordered" evidence="2">
    <location>
        <begin position="448"/>
        <end position="496"/>
    </location>
</feature>
<dbReference type="SMART" id="SM00298">
    <property type="entry name" value="CHROMO"/>
    <property type="match status" value="1"/>
</dbReference>
<feature type="compositionally biased region" description="Low complexity" evidence="2">
    <location>
        <begin position="350"/>
        <end position="360"/>
    </location>
</feature>
<dbReference type="CDD" id="cd18966">
    <property type="entry name" value="chromodomain"/>
    <property type="match status" value="1"/>
</dbReference>
<accession>A0A6A6R806</accession>
<dbReference type="InterPro" id="IPR016197">
    <property type="entry name" value="Chromo-like_dom_sf"/>
</dbReference>
<evidence type="ECO:0000259" key="3">
    <source>
        <dbReference type="PROSITE" id="PS50013"/>
    </source>
</evidence>
<proteinExistence type="predicted"/>
<dbReference type="PROSITE" id="PS50013">
    <property type="entry name" value="CHROMO_2"/>
    <property type="match status" value="1"/>
</dbReference>
<dbReference type="OrthoDB" id="3864188at2759"/>
<evidence type="ECO:0000256" key="2">
    <source>
        <dbReference type="SAM" id="MobiDB-lite"/>
    </source>
</evidence>
<dbReference type="Pfam" id="PF00385">
    <property type="entry name" value="Chromo"/>
    <property type="match status" value="1"/>
</dbReference>
<reference evidence="4" key="1">
    <citation type="journal article" date="2020" name="Stud. Mycol.">
        <title>101 Dothideomycetes genomes: a test case for predicting lifestyles and emergence of pathogens.</title>
        <authorList>
            <person name="Haridas S."/>
            <person name="Albert R."/>
            <person name="Binder M."/>
            <person name="Bloem J."/>
            <person name="Labutti K."/>
            <person name="Salamov A."/>
            <person name="Andreopoulos B."/>
            <person name="Baker S."/>
            <person name="Barry K."/>
            <person name="Bills G."/>
            <person name="Bluhm B."/>
            <person name="Cannon C."/>
            <person name="Castanera R."/>
            <person name="Culley D."/>
            <person name="Daum C."/>
            <person name="Ezra D."/>
            <person name="Gonzalez J."/>
            <person name="Henrissat B."/>
            <person name="Kuo A."/>
            <person name="Liang C."/>
            <person name="Lipzen A."/>
            <person name="Lutzoni F."/>
            <person name="Magnuson J."/>
            <person name="Mondo S."/>
            <person name="Nolan M."/>
            <person name="Ohm R."/>
            <person name="Pangilinan J."/>
            <person name="Park H.-J."/>
            <person name="Ramirez L."/>
            <person name="Alfaro M."/>
            <person name="Sun H."/>
            <person name="Tritt A."/>
            <person name="Yoshinaga Y."/>
            <person name="Zwiers L.-H."/>
            <person name="Turgeon B."/>
            <person name="Goodwin S."/>
            <person name="Spatafora J."/>
            <person name="Crous P."/>
            <person name="Grigoriev I."/>
        </authorList>
    </citation>
    <scope>NUCLEOTIDE SEQUENCE</scope>
    <source>
        <strain evidence="4">CBS 269.34</strain>
    </source>
</reference>
<feature type="region of interest" description="Disordered" evidence="2">
    <location>
        <begin position="333"/>
        <end position="420"/>
    </location>
</feature>
<dbReference type="InterPro" id="IPR023780">
    <property type="entry name" value="Chromo_domain"/>
</dbReference>
<evidence type="ECO:0000313" key="4">
    <source>
        <dbReference type="EMBL" id="KAF2499873.1"/>
    </source>
</evidence>
<feature type="domain" description="Chromo" evidence="3">
    <location>
        <begin position="1352"/>
        <end position="1400"/>
    </location>
</feature>
<feature type="compositionally biased region" description="Low complexity" evidence="2">
    <location>
        <begin position="1069"/>
        <end position="1084"/>
    </location>
</feature>
<feature type="region of interest" description="Disordered" evidence="2">
    <location>
        <begin position="94"/>
        <end position="155"/>
    </location>
</feature>
<dbReference type="Gene3D" id="2.40.50.40">
    <property type="match status" value="1"/>
</dbReference>
<evidence type="ECO:0000313" key="5">
    <source>
        <dbReference type="Proteomes" id="UP000799750"/>
    </source>
</evidence>
<sequence>MYMYRRNFASPKDVLTYYTSLSDIESQLLRQCGDLLRQIESLAANPCTHMQALGLKKQYRELLARLHQLSGAKFTLLQDCANVLNPTNWGTDGATISQNSRPMAASLSGRSNDNATGESSRSVQDTLTVPAQPDGPVRPPTQPSTTSVSGTVTPFDGDEIDLAEWPTIIRTLEKVCLELRCCECNGNTLGGRFIRGSEGFRHHLERNHDTVLSLNEVVTRCWMRTLSEEDIVALMAGDSQIEQVPCLLQPVVICNSSGLFAPALRNIAELESMDTSASHLLSDTEPIQLPWDALTDAPFAVDPSDQEIDRIVEQGITALLAALEEADLEPNLGAYEAGSQPTTTPHEESSISASPQPIAPDEIPEVSLSEGPQSFSVHESADRVVASDGLSGLEYPEETYLQDDPQRSKEEKDVLEQSSDEIDARLILGDLRPADPSKRPFLSAFTDIPKEQHDGSKRVRSDSPIEQTELLNKEDKPADEGEGFTSTEGLVHPMDEHTGIDYPIEQIETLEEEDKPADREEITLEEGQGEPTDKHVGTTIEEARQPYTSIISEAEVSELLTWAPIVELENGEFWSLRCVRCDQDGLKHVPRHIDDLRDHYIKYHRSLLFTGSKWKADLINICAAPAKQGHRTETEDMDRNVTDLTSERVVHANFVELQRSQAQLEGHWQHTRARLDDKTRGTLPPQELAAIVAHEQNILAEFERLATERHAYTNARNLINRTTNDNGNSQIQASGDAPIARPTSVPSMASCTAATPEDAPIYLAPVPVIPAARYYQQRSPDWDSNSVEGLLSRLSAWGSIVRTPDRRYVELQCFICNGNAYSMPGSCDLELITGVEGFQRHIARDHGENQPHSARAVLALCTRRDLGSESDVSALLTGERNAPKTTRRRCKAAGEAHGPWDQPKQPILPTKTQTVSEIPFFRQLRQSSTYVLTSGGATLEPGLEDRTFPPLHHTSPHILPADSSTHAGLAAPVRDVCSLSTEGQVQLANETRIVEETRVNDIGLERSHATLSTETYDREKIGACKQSAAGDEVLPLGDLDLDSIAVGPQGMLHFPSAAPNHRTPSHARSTSSVPPGQSSSSFSPYDTKTEQHTLTKRPWPAALHQQSGARDNPPKRVRFDSPIEQPEPPEQEHIPISPSEDHSILDLENHPIPLQEEYPIPHQENHPLPLQGVHPIAEENSSLAKDENAITGEDHLIAAKDTSLAKYEEPITIENQTQPPPKQPLLSSFEEAELLAWAPIIKLPNGSYREIRCRICHYQKKPFKPRHIDTLRDHYITDHGRKFFATSNWEAKLIEDCAGDMIPPILVDFIYAMDRDYYYGWEIGEAADDSDDGTISVTSTADSNDYSSSEEFPIERILAENDEGGEMLYLIKWADQGLHRCTWEPASALSGMTILQEWEECRVIYMYDALEEKTGPQYREWRGYNDHNILKVENAFRKFDERRAARRRARRDIRIELDLPAGAEHENE</sequence>
<keyword evidence="5" id="KW-1185">Reference proteome</keyword>
<name>A0A6A6R806_9PEZI</name>
<feature type="compositionally biased region" description="Low complexity" evidence="2">
    <location>
        <begin position="143"/>
        <end position="154"/>
    </location>
</feature>
<protein>
    <recommendedName>
        <fullName evidence="3">Chromo domain-containing protein</fullName>
    </recommendedName>
</protein>